<dbReference type="GO" id="GO:0006109">
    <property type="term" value="P:regulation of carbohydrate metabolic process"/>
    <property type="evidence" value="ECO:0007669"/>
    <property type="project" value="InterPro"/>
</dbReference>
<dbReference type="Gene3D" id="3.40.50.300">
    <property type="entry name" value="P-loop containing nucleotide triphosphate hydrolases"/>
    <property type="match status" value="1"/>
</dbReference>
<feature type="domain" description="HPr kinase/phosphorylase C-terminal" evidence="1">
    <location>
        <begin position="3"/>
        <end position="106"/>
    </location>
</feature>
<dbReference type="Proteomes" id="UP000029492">
    <property type="component" value="Chromosome"/>
</dbReference>
<dbReference type="STRING" id="693986.MOC_3465"/>
<dbReference type="GO" id="GO:0000155">
    <property type="term" value="F:phosphorelay sensor kinase activity"/>
    <property type="evidence" value="ECO:0007669"/>
    <property type="project" value="InterPro"/>
</dbReference>
<dbReference type="InterPro" id="IPR027417">
    <property type="entry name" value="P-loop_NTPase"/>
</dbReference>
<dbReference type="InterPro" id="IPR011104">
    <property type="entry name" value="Hpr_kin/Pase_C"/>
</dbReference>
<evidence type="ECO:0000313" key="2">
    <source>
        <dbReference type="EMBL" id="AIQ91220.1"/>
    </source>
</evidence>
<proteinExistence type="predicted"/>
<sequence length="146" mass="15135">MLTLHGACIALCETGILIRGPSGAGKSSLALLLAAAADGAFVADDRVVCTVREGRLVACPHPSLAGRVEIRGQGILPVAELGIPFRPEVVLDLAVDLVETAPRLPEPPEAAALLGLTLPRLVLDRGVRAAGLAPLLIRAALRKHRP</sequence>
<dbReference type="EMBL" id="CP003811">
    <property type="protein sequence ID" value="AIQ91220.1"/>
    <property type="molecule type" value="Genomic_DNA"/>
</dbReference>
<keyword evidence="2" id="KW-0808">Transferase</keyword>
<protein>
    <submittedName>
        <fullName evidence="2">HPr kinase</fullName>
    </submittedName>
</protein>
<accession>A0A089NXD5</accession>
<dbReference type="HOGENOM" id="CLU_052030_2_1_5"/>
<gene>
    <name evidence="2" type="ORF">MOC_3465</name>
</gene>
<dbReference type="Pfam" id="PF07475">
    <property type="entry name" value="Hpr_kinase_C"/>
    <property type="match status" value="1"/>
</dbReference>
<dbReference type="RefSeq" id="WP_043758347.1">
    <property type="nucleotide sequence ID" value="NZ_CP003811.1"/>
</dbReference>
<keyword evidence="2" id="KW-0418">Kinase</keyword>
<keyword evidence="3" id="KW-1185">Reference proteome</keyword>
<evidence type="ECO:0000313" key="3">
    <source>
        <dbReference type="Proteomes" id="UP000029492"/>
    </source>
</evidence>
<reference evidence="2 3" key="1">
    <citation type="journal article" date="2014" name="PLoS ONE">
        <title>Genome Information of Methylobacterium oryzae, a Plant-Probiotic Methylotroph in the Phyllosphere.</title>
        <authorList>
            <person name="Kwak M.J."/>
            <person name="Jeong H."/>
            <person name="Madhaiyan M."/>
            <person name="Lee Y."/>
            <person name="Sa T.M."/>
            <person name="Oh T.K."/>
            <person name="Kim J.F."/>
        </authorList>
    </citation>
    <scope>NUCLEOTIDE SEQUENCE [LARGE SCALE GENOMIC DNA]</scope>
    <source>
        <strain evidence="2 3">CBMB20</strain>
    </source>
</reference>
<dbReference type="AlphaFoldDB" id="A0A089NXD5"/>
<dbReference type="GO" id="GO:0005524">
    <property type="term" value="F:ATP binding"/>
    <property type="evidence" value="ECO:0007669"/>
    <property type="project" value="InterPro"/>
</dbReference>
<dbReference type="SUPFAM" id="SSF53795">
    <property type="entry name" value="PEP carboxykinase-like"/>
    <property type="match status" value="1"/>
</dbReference>
<organism evidence="2 3">
    <name type="scientific">Methylobacterium oryzae CBMB20</name>
    <dbReference type="NCBI Taxonomy" id="693986"/>
    <lineage>
        <taxon>Bacteria</taxon>
        <taxon>Pseudomonadati</taxon>
        <taxon>Pseudomonadota</taxon>
        <taxon>Alphaproteobacteria</taxon>
        <taxon>Hyphomicrobiales</taxon>
        <taxon>Methylobacteriaceae</taxon>
        <taxon>Methylobacterium</taxon>
    </lineage>
</organism>
<evidence type="ECO:0000259" key="1">
    <source>
        <dbReference type="Pfam" id="PF07475"/>
    </source>
</evidence>
<name>A0A089NXD5_9HYPH</name>
<dbReference type="KEGG" id="mor:MOC_3465"/>
<dbReference type="eggNOG" id="COG1493">
    <property type="taxonomic scope" value="Bacteria"/>
</dbReference>